<dbReference type="Proteomes" id="UP000231263">
    <property type="component" value="Unassembled WGS sequence"/>
</dbReference>
<comment type="caution">
    <text evidence="1">The sequence shown here is derived from an EMBL/GenBank/DDBJ whole genome shotgun (WGS) entry which is preliminary data.</text>
</comment>
<evidence type="ECO:0000313" key="1">
    <source>
        <dbReference type="EMBL" id="PJA46988.1"/>
    </source>
</evidence>
<name>A0A2M7XGI4_9BACT</name>
<organism evidence="1 2">
    <name type="scientific">Candidatus Uhrbacteria bacterium CG_4_9_14_3_um_filter_41_35</name>
    <dbReference type="NCBI Taxonomy" id="1975034"/>
    <lineage>
        <taxon>Bacteria</taxon>
        <taxon>Candidatus Uhriibacteriota</taxon>
    </lineage>
</organism>
<dbReference type="EMBL" id="PFWT01000005">
    <property type="protein sequence ID" value="PJA46988.1"/>
    <property type="molecule type" value="Genomic_DNA"/>
</dbReference>
<sequence>MAITIDFMLITCYIYKSIFDKEKDIPLKPEKEDKTMERQYNYPVWGTQGGGLVREVNGTYIFVEKPDCPGLDVGDEMPEMWGIIPANQQARADMDKFAIA</sequence>
<dbReference type="AlphaFoldDB" id="A0A2M7XGI4"/>
<accession>A0A2M7XGI4</accession>
<protein>
    <submittedName>
        <fullName evidence="1">Uncharacterized protein</fullName>
    </submittedName>
</protein>
<proteinExistence type="predicted"/>
<evidence type="ECO:0000313" key="2">
    <source>
        <dbReference type="Proteomes" id="UP000231263"/>
    </source>
</evidence>
<gene>
    <name evidence="1" type="ORF">CO173_00645</name>
</gene>
<reference evidence="2" key="1">
    <citation type="submission" date="2017-09" db="EMBL/GenBank/DDBJ databases">
        <title>Depth-based differentiation of microbial function through sediment-hosted aquifers and enrichment of novel symbionts in the deep terrestrial subsurface.</title>
        <authorList>
            <person name="Probst A.J."/>
            <person name="Ladd B."/>
            <person name="Jarett J.K."/>
            <person name="Geller-Mcgrath D.E."/>
            <person name="Sieber C.M.K."/>
            <person name="Emerson J.B."/>
            <person name="Anantharaman K."/>
            <person name="Thomas B.C."/>
            <person name="Malmstrom R."/>
            <person name="Stieglmeier M."/>
            <person name="Klingl A."/>
            <person name="Woyke T."/>
            <person name="Ryan C.M."/>
            <person name="Banfield J.F."/>
        </authorList>
    </citation>
    <scope>NUCLEOTIDE SEQUENCE [LARGE SCALE GENOMIC DNA]</scope>
</reference>